<organism evidence="1 2">
    <name type="scientific">Paeniglutamicibacter gangotriensis</name>
    <dbReference type="NCBI Taxonomy" id="254787"/>
    <lineage>
        <taxon>Bacteria</taxon>
        <taxon>Bacillati</taxon>
        <taxon>Actinomycetota</taxon>
        <taxon>Actinomycetes</taxon>
        <taxon>Micrococcales</taxon>
        <taxon>Micrococcaceae</taxon>
        <taxon>Paeniglutamicibacter</taxon>
    </lineage>
</organism>
<name>A0A5B0DU74_9MICC</name>
<sequence>MGMEELSRAREQELHDLRLELKRQIASTSSGTPRHTALVQQLEALDRDNNAAQDRWFRDLTREYPLHES</sequence>
<gene>
    <name evidence="1" type="ORF">FQ154_20650</name>
</gene>
<dbReference type="Proteomes" id="UP000323856">
    <property type="component" value="Unassembled WGS sequence"/>
</dbReference>
<dbReference type="OrthoDB" id="4957113at2"/>
<reference evidence="1 2" key="1">
    <citation type="submission" date="2019-07" db="EMBL/GenBank/DDBJ databases">
        <title>Analysis of the biochemical properties, biological activity and biotechnological potential of siderophores and biosurfactants produced by Antarctic psychrotolerant bacteria.</title>
        <authorList>
            <person name="Styczynski M."/>
            <person name="Krucon T."/>
            <person name="Decewicz P."/>
            <person name="Dziewit L."/>
        </authorList>
    </citation>
    <scope>NUCLEOTIDE SEQUENCE [LARGE SCALE GENOMIC DNA]</scope>
    <source>
        <strain evidence="1 2">ANT_H27</strain>
    </source>
</reference>
<dbReference type="AlphaFoldDB" id="A0A5B0DU74"/>
<evidence type="ECO:0000313" key="2">
    <source>
        <dbReference type="Proteomes" id="UP000323856"/>
    </source>
</evidence>
<proteinExistence type="predicted"/>
<accession>A0A5B0DU74</accession>
<evidence type="ECO:0000313" key="1">
    <source>
        <dbReference type="EMBL" id="KAA0969110.1"/>
    </source>
</evidence>
<dbReference type="EMBL" id="VOBL01000050">
    <property type="protein sequence ID" value="KAA0969110.1"/>
    <property type="molecule type" value="Genomic_DNA"/>
</dbReference>
<comment type="caution">
    <text evidence="1">The sequence shown here is derived from an EMBL/GenBank/DDBJ whole genome shotgun (WGS) entry which is preliminary data.</text>
</comment>
<protein>
    <submittedName>
        <fullName evidence="1">Uncharacterized protein</fullName>
    </submittedName>
</protein>